<dbReference type="InterPro" id="IPR041653">
    <property type="entry name" value="Importin_rep_4"/>
</dbReference>
<dbReference type="InterPro" id="IPR057672">
    <property type="entry name" value="TPR_IPO4/5"/>
</dbReference>
<dbReference type="GO" id="GO:0006606">
    <property type="term" value="P:protein import into nucleus"/>
    <property type="evidence" value="ECO:0007669"/>
    <property type="project" value="InterPro"/>
</dbReference>
<evidence type="ECO:0000313" key="9">
    <source>
        <dbReference type="EMBL" id="NDV29189.1"/>
    </source>
</evidence>
<evidence type="ECO:0000256" key="6">
    <source>
        <dbReference type="ARBA" id="ARBA00022927"/>
    </source>
</evidence>
<keyword evidence="5" id="KW-0677">Repeat</keyword>
<organism evidence="9">
    <name type="scientific">Arcella intermedia</name>
    <dbReference type="NCBI Taxonomy" id="1963864"/>
    <lineage>
        <taxon>Eukaryota</taxon>
        <taxon>Amoebozoa</taxon>
        <taxon>Tubulinea</taxon>
        <taxon>Elardia</taxon>
        <taxon>Arcellinida</taxon>
        <taxon>Sphaerothecina</taxon>
        <taxon>Arcellidae</taxon>
        <taxon>Arcella</taxon>
    </lineage>
</organism>
<dbReference type="Pfam" id="PF18808">
    <property type="entry name" value="Importin_rep_4"/>
    <property type="match status" value="1"/>
</dbReference>
<evidence type="ECO:0000256" key="5">
    <source>
        <dbReference type="ARBA" id="ARBA00022737"/>
    </source>
</evidence>
<dbReference type="InterPro" id="IPR058584">
    <property type="entry name" value="IMB1_TNPO1-like_TPR"/>
</dbReference>
<dbReference type="SMART" id="SM01349">
    <property type="entry name" value="TOG"/>
    <property type="match status" value="1"/>
</dbReference>
<keyword evidence="3" id="KW-0813">Transport</keyword>
<evidence type="ECO:0000259" key="8">
    <source>
        <dbReference type="PROSITE" id="PS50166"/>
    </source>
</evidence>
<dbReference type="GO" id="GO:0031267">
    <property type="term" value="F:small GTPase binding"/>
    <property type="evidence" value="ECO:0007669"/>
    <property type="project" value="InterPro"/>
</dbReference>
<dbReference type="PANTHER" id="PTHR10527">
    <property type="entry name" value="IMPORTIN BETA"/>
    <property type="match status" value="1"/>
</dbReference>
<dbReference type="Pfam" id="PF25574">
    <property type="entry name" value="TPR_IMB1"/>
    <property type="match status" value="1"/>
</dbReference>
<evidence type="ECO:0000256" key="2">
    <source>
        <dbReference type="ARBA" id="ARBA00004496"/>
    </source>
</evidence>
<reference evidence="9" key="1">
    <citation type="journal article" date="2020" name="J. Eukaryot. Microbiol.">
        <title>De novo Sequencing, Assembly and Annotation of the Transcriptome for the Free-Living Testate Amoeba Arcella intermedia.</title>
        <authorList>
            <person name="Ribeiro G.M."/>
            <person name="Porfirio-Sousa A.L."/>
            <person name="Maurer-Alcala X.X."/>
            <person name="Katz L.A."/>
            <person name="Lahr D.J.G."/>
        </authorList>
    </citation>
    <scope>NUCLEOTIDE SEQUENCE</scope>
</reference>
<keyword evidence="7" id="KW-0539">Nucleus</keyword>
<dbReference type="AlphaFoldDB" id="A0A6B2KWT7"/>
<evidence type="ECO:0000256" key="3">
    <source>
        <dbReference type="ARBA" id="ARBA00022448"/>
    </source>
</evidence>
<dbReference type="Pfam" id="PF25780">
    <property type="entry name" value="TPR_IPO5"/>
    <property type="match status" value="1"/>
</dbReference>
<dbReference type="Pfam" id="PF18829">
    <property type="entry name" value="Importin_rep_6"/>
    <property type="match status" value="1"/>
</dbReference>
<dbReference type="Gene3D" id="1.25.10.10">
    <property type="entry name" value="Leucine-rich Repeat Variant"/>
    <property type="match status" value="1"/>
</dbReference>
<dbReference type="InterPro" id="IPR041389">
    <property type="entry name" value="Importin_rep_6"/>
</dbReference>
<dbReference type="InterPro" id="IPR001494">
    <property type="entry name" value="Importin-beta_N"/>
</dbReference>
<proteinExistence type="predicted"/>
<dbReference type="InterPro" id="IPR034085">
    <property type="entry name" value="TOG"/>
</dbReference>
<dbReference type="SUPFAM" id="SSF48371">
    <property type="entry name" value="ARM repeat"/>
    <property type="match status" value="2"/>
</dbReference>
<sequence>MLTSLMSADNVVRGQAEQSYNQAKESQPNEVTQALLMVGRTSTVPELKPFSLILLRRALMNENSLWDKIDTNTKNLLKRELLKGIEQEENLSVRHQLCDATFELAGDLLDVDPNSWPELLEWSLNMTRSQMWHHRQSGLLMISHLSSYLVETFTQKFDTITNVLGAALNDPQNMKVRLAALEATSNFIHTFTNQPARHALQALLPSMLEVIANCLNAKDDESTVNALKLFVDLADLDPGFLKPNIQLFIDAMMKIAQVKELEDSIRQLAVEFLVTYVENKPAYSRTVQGFIPNLLNVLLHMMLEIKDISLAEWNAQEDNDDALDILNSVVAQENLDRVCLALNGESIVPDIFRPIYELLGNKQDWKCRHVALMALSMIGEGCYEYIAPSLDQVANLVFPLFLDEHPRVRWAAANAAGQMSTDFGPKFQRKYHAQIVPHFISLMDDAQNPKVQAHTAAAIINFCEKFDADMIVQYLQGLLGKLLGLMQCGNKMVQEQALTAIASIAGCAGKHFIPYYDTFVPLLKTILTTALHKDLRMLRGKAMECISLIGIAVGKEKFMEDAKQVMEILVTIQNGPLEADDPQTEFMLQAWTRISHCLGEDFIPYLKHVMPPLLKSAAINAGIRIQDSTMAAEEEEPGWEYYDVGEAKIAIHTSALGEKAQACNSIYCYASEMKAGFFPYVEEVSKLLVPLMSFFYHDGVRLASLSTMAMLLESTKLHLDKHPNQDRQILKELFNFIWPALITAVKEEKDTEVLVVAVEALHECLAVMGDNCLSPEGVDELLNLAKLLIMGTSNRRNELLKSNPDGDVDDSYIIREEVMKEDEINSEIAEVLGTLIKHHRQIFTSQFANIGPMVYQLAKRDSHPSERQLAICIFDDIIEYTFDQHYVGLFNDFIPLMLEYALDPHPGVRQASCFGLGVCAQHGGNLFKPLVPKTLEILMKVINAPGARENEKSAPPTENAVSSVGKIIQYQADVLGDQIGSLVTAWLSWLPIEVDVIEAKAVHAQLCHFIKSINALVFGPNGSNLPKVLNIFGKIVNTELVTSATQQVIKEILTQMSAQLPAELIQAAMMAIPPESQRNLLQLK</sequence>
<evidence type="ECO:0000256" key="1">
    <source>
        <dbReference type="ARBA" id="ARBA00004123"/>
    </source>
</evidence>
<accession>A0A6B2KWT7</accession>
<dbReference type="GO" id="GO:0005634">
    <property type="term" value="C:nucleus"/>
    <property type="evidence" value="ECO:0007669"/>
    <property type="project" value="UniProtKB-SubCell"/>
</dbReference>
<dbReference type="InterPro" id="IPR011989">
    <property type="entry name" value="ARM-like"/>
</dbReference>
<comment type="subcellular location">
    <subcellularLocation>
        <location evidence="2">Cytoplasm</location>
    </subcellularLocation>
    <subcellularLocation>
        <location evidence="1">Nucleus</location>
    </subcellularLocation>
</comment>
<evidence type="ECO:0000256" key="4">
    <source>
        <dbReference type="ARBA" id="ARBA00022490"/>
    </source>
</evidence>
<keyword evidence="6" id="KW-0653">Protein transport</keyword>
<dbReference type="GO" id="GO:0005737">
    <property type="term" value="C:cytoplasm"/>
    <property type="evidence" value="ECO:0007669"/>
    <property type="project" value="UniProtKB-SubCell"/>
</dbReference>
<evidence type="ECO:0000256" key="7">
    <source>
        <dbReference type="ARBA" id="ARBA00023242"/>
    </source>
</evidence>
<feature type="domain" description="Importin N-terminal" evidence="8">
    <location>
        <begin position="16"/>
        <end position="87"/>
    </location>
</feature>
<dbReference type="InterPro" id="IPR040122">
    <property type="entry name" value="Importin_beta"/>
</dbReference>
<keyword evidence="4" id="KW-0963">Cytoplasm</keyword>
<dbReference type="PROSITE" id="PS50166">
    <property type="entry name" value="IMPORTIN_B_NT"/>
    <property type="match status" value="1"/>
</dbReference>
<protein>
    <recommendedName>
        <fullName evidence="8">Importin N-terminal domain-containing protein</fullName>
    </recommendedName>
</protein>
<dbReference type="InterPro" id="IPR016024">
    <property type="entry name" value="ARM-type_fold"/>
</dbReference>
<name>A0A6B2KWT7_9EUKA</name>
<dbReference type="EMBL" id="GIBP01000220">
    <property type="protein sequence ID" value="NDV29189.1"/>
    <property type="molecule type" value="Transcribed_RNA"/>
</dbReference>